<dbReference type="GO" id="GO:0017136">
    <property type="term" value="F:histone deacetylase activity, NAD-dependent"/>
    <property type="evidence" value="ECO:0007669"/>
    <property type="project" value="TreeGrafter"/>
</dbReference>
<dbReference type="InterPro" id="IPR003000">
    <property type="entry name" value="Sirtuin"/>
</dbReference>
<sequence>MDTKEKLAELKELIQKANYIVFFGGAGVSTESGLPDFRSVDGLYHQKYAFPPEEILSHDFFMTRPKEFYKFYKEKLLISGILPNSAHYALQRLEEQGKLKAIITQNIDGLHQMAGSKTVYELHGSIHRYYCVKHHHRIPEEEIDFSTSIPLCPHCRNMIRPDVVLYQEGLDERILSESIAHIQNADLLIIGGTSLTVYPAAGLIQYFPHHGNNKLVLINKEEGRLDTECDLVLYGKIGEILSEVVS</sequence>
<evidence type="ECO:0000259" key="5">
    <source>
        <dbReference type="PROSITE" id="PS50305"/>
    </source>
</evidence>
<dbReference type="PANTHER" id="PTHR11085:SF4">
    <property type="entry name" value="NAD-DEPENDENT PROTEIN DEACYLASE"/>
    <property type="match status" value="1"/>
</dbReference>
<feature type="domain" description="Deacetylase sirtuin-type" evidence="5">
    <location>
        <begin position="1"/>
        <end position="246"/>
    </location>
</feature>
<dbReference type="InterPro" id="IPR026591">
    <property type="entry name" value="Sirtuin_cat_small_dom_sf"/>
</dbReference>
<keyword evidence="3" id="KW-0520">NAD</keyword>
<dbReference type="SUPFAM" id="SSF52467">
    <property type="entry name" value="DHS-like NAD/FAD-binding domain"/>
    <property type="match status" value="1"/>
</dbReference>
<keyword evidence="6" id="KW-0378">Hydrolase</keyword>
<dbReference type="EMBL" id="JACHHH010000003">
    <property type="protein sequence ID" value="MBB6040772.1"/>
    <property type="molecule type" value="Genomic_DNA"/>
</dbReference>
<comment type="caution">
    <text evidence="6">The sequence shown here is derived from an EMBL/GenBank/DDBJ whole genome shotgun (WGS) entry which is preliminary data.</text>
</comment>
<evidence type="ECO:0000256" key="2">
    <source>
        <dbReference type="ARBA" id="ARBA00022679"/>
    </source>
</evidence>
<dbReference type="InterPro" id="IPR029035">
    <property type="entry name" value="DHS-like_NAD/FAD-binding_dom"/>
</dbReference>
<organism evidence="6 7">
    <name type="scientific">Oribacterium sinus</name>
    <dbReference type="NCBI Taxonomy" id="237576"/>
    <lineage>
        <taxon>Bacteria</taxon>
        <taxon>Bacillati</taxon>
        <taxon>Bacillota</taxon>
        <taxon>Clostridia</taxon>
        <taxon>Lachnospirales</taxon>
        <taxon>Lachnospiraceae</taxon>
        <taxon>Oribacterium</taxon>
    </lineage>
</organism>
<dbReference type="Pfam" id="PF02146">
    <property type="entry name" value="SIR2"/>
    <property type="match status" value="1"/>
</dbReference>
<dbReference type="Gene3D" id="3.30.1600.10">
    <property type="entry name" value="SIR2/SIRT2 'Small Domain"/>
    <property type="match status" value="1"/>
</dbReference>
<dbReference type="PANTHER" id="PTHR11085">
    <property type="entry name" value="NAD-DEPENDENT PROTEIN DEACYLASE SIRTUIN-5, MITOCHONDRIAL-RELATED"/>
    <property type="match status" value="1"/>
</dbReference>
<dbReference type="GO" id="GO:0016787">
    <property type="term" value="F:hydrolase activity"/>
    <property type="evidence" value="ECO:0007669"/>
    <property type="project" value="UniProtKB-KW"/>
</dbReference>
<dbReference type="NCBIfam" id="NF001752">
    <property type="entry name" value="PRK00481.1-1"/>
    <property type="match status" value="1"/>
</dbReference>
<accession>A0A7W9W214</accession>
<reference evidence="6 7" key="1">
    <citation type="submission" date="2020-08" db="EMBL/GenBank/DDBJ databases">
        <title>Genomic Encyclopedia of Type Strains, Phase IV (KMG-IV): sequencing the most valuable type-strain genomes for metagenomic binning, comparative biology and taxonomic classification.</title>
        <authorList>
            <person name="Goeker M."/>
        </authorList>
    </citation>
    <scope>NUCLEOTIDE SEQUENCE [LARGE SCALE GENOMIC DNA]</scope>
    <source>
        <strain evidence="6 7">DSM 17245</strain>
    </source>
</reference>
<gene>
    <name evidence="6" type="ORF">HNQ46_000735</name>
</gene>
<dbReference type="InterPro" id="IPR050134">
    <property type="entry name" value="NAD-dep_sirtuin_deacylases"/>
</dbReference>
<dbReference type="RefSeq" id="WP_183683149.1">
    <property type="nucleotide sequence ID" value="NZ_JACHHH010000003.1"/>
</dbReference>
<evidence type="ECO:0000256" key="4">
    <source>
        <dbReference type="PROSITE-ProRule" id="PRU00236"/>
    </source>
</evidence>
<evidence type="ECO:0000313" key="7">
    <source>
        <dbReference type="Proteomes" id="UP000522163"/>
    </source>
</evidence>
<name>A0A7W9W214_9FIRM</name>
<evidence type="ECO:0000313" key="6">
    <source>
        <dbReference type="EMBL" id="MBB6040772.1"/>
    </source>
</evidence>
<dbReference type="Gene3D" id="3.40.50.1220">
    <property type="entry name" value="TPP-binding domain"/>
    <property type="match status" value="1"/>
</dbReference>
<dbReference type="GO" id="GO:0070403">
    <property type="term" value="F:NAD+ binding"/>
    <property type="evidence" value="ECO:0007669"/>
    <property type="project" value="InterPro"/>
</dbReference>
<dbReference type="InterPro" id="IPR026590">
    <property type="entry name" value="Ssirtuin_cat_dom"/>
</dbReference>
<comment type="caution">
    <text evidence="4">Lacks conserved residue(s) required for the propagation of feature annotation.</text>
</comment>
<dbReference type="GeneID" id="85014295"/>
<dbReference type="Proteomes" id="UP000522163">
    <property type="component" value="Unassembled WGS sequence"/>
</dbReference>
<protein>
    <recommendedName>
        <fullName evidence="1">protein acetyllysine N-acetyltransferase</fullName>
        <ecNumber evidence="1">2.3.1.286</ecNumber>
    </recommendedName>
</protein>
<evidence type="ECO:0000256" key="1">
    <source>
        <dbReference type="ARBA" id="ARBA00012928"/>
    </source>
</evidence>
<dbReference type="PROSITE" id="PS50305">
    <property type="entry name" value="SIRTUIN"/>
    <property type="match status" value="1"/>
</dbReference>
<dbReference type="EC" id="2.3.1.286" evidence="1"/>
<keyword evidence="2" id="KW-0808">Transferase</keyword>
<dbReference type="AlphaFoldDB" id="A0A7W9W214"/>
<evidence type="ECO:0000256" key="3">
    <source>
        <dbReference type="ARBA" id="ARBA00023027"/>
    </source>
</evidence>
<proteinExistence type="predicted"/>